<keyword evidence="2" id="KW-1185">Reference proteome</keyword>
<dbReference type="CDD" id="cd02440">
    <property type="entry name" value="AdoMet_MTases"/>
    <property type="match status" value="1"/>
</dbReference>
<dbReference type="AlphaFoldDB" id="A0A6S6M5E3"/>
<evidence type="ECO:0000313" key="1">
    <source>
        <dbReference type="EMBL" id="BCG46924.1"/>
    </source>
</evidence>
<dbReference type="Pfam" id="PF13489">
    <property type="entry name" value="Methyltransf_23"/>
    <property type="match status" value="1"/>
</dbReference>
<evidence type="ECO:0008006" key="3">
    <source>
        <dbReference type="Google" id="ProtNLM"/>
    </source>
</evidence>
<reference evidence="1 2" key="1">
    <citation type="submission" date="2020-06" db="EMBL/GenBank/DDBJ databases">
        <title>Interaction of electrochemicaly active bacteria, Geobacter bremensis R4 on different carbon anode.</title>
        <authorList>
            <person name="Meng L."/>
            <person name="Yoshida N."/>
        </authorList>
    </citation>
    <scope>NUCLEOTIDE SEQUENCE [LARGE SCALE GENOMIC DNA]</scope>
    <source>
        <strain evidence="1 2">R4</strain>
    </source>
</reference>
<dbReference type="SUPFAM" id="SSF53335">
    <property type="entry name" value="S-adenosyl-L-methionine-dependent methyltransferases"/>
    <property type="match status" value="1"/>
</dbReference>
<dbReference type="Gene3D" id="3.40.50.150">
    <property type="entry name" value="Vaccinia Virus protein VP39"/>
    <property type="match status" value="1"/>
</dbReference>
<sequence length="180" mass="20274">MAEVVVSEMDREFLALIRSNIRTFLTGAARRHAVEPALLLDIAPQVHEGARPFFPAGITVESFDIDPGSGCTYIGDICRRNDFIADGTFDYVVCTEVLEHTLQPFDAVDEILRILKPGGMLFLSVPFNFRIHGPLPDCWRFTEHGLRALLKNYDILELDQVETAGRPLMPVQYTVVARKR</sequence>
<evidence type="ECO:0000313" key="2">
    <source>
        <dbReference type="Proteomes" id="UP000515472"/>
    </source>
</evidence>
<dbReference type="InterPro" id="IPR029063">
    <property type="entry name" value="SAM-dependent_MTases_sf"/>
</dbReference>
<protein>
    <recommendedName>
        <fullName evidence="3">Methyltransferase</fullName>
    </recommendedName>
</protein>
<dbReference type="KEGG" id="gbn:GEOBRER4_16740"/>
<accession>A0A6S6M5E3</accession>
<dbReference type="RefSeq" id="WP_185245021.1">
    <property type="nucleotide sequence ID" value="NZ_AP023213.1"/>
</dbReference>
<gene>
    <name evidence="1" type="ORF">GEOBRER4_n1740</name>
</gene>
<dbReference type="Proteomes" id="UP000515472">
    <property type="component" value="Chromosome"/>
</dbReference>
<proteinExistence type="predicted"/>
<organism evidence="1 2">
    <name type="scientific">Citrifermentans bremense</name>
    <dbReference type="NCBI Taxonomy" id="60035"/>
    <lineage>
        <taxon>Bacteria</taxon>
        <taxon>Pseudomonadati</taxon>
        <taxon>Thermodesulfobacteriota</taxon>
        <taxon>Desulfuromonadia</taxon>
        <taxon>Geobacterales</taxon>
        <taxon>Geobacteraceae</taxon>
        <taxon>Citrifermentans</taxon>
    </lineage>
</organism>
<dbReference type="EMBL" id="AP023213">
    <property type="protein sequence ID" value="BCG46924.1"/>
    <property type="molecule type" value="Genomic_DNA"/>
</dbReference>
<name>A0A6S6M5E3_9BACT</name>